<organism evidence="2 3">
    <name type="scientific">Methylosinus sporium</name>
    <dbReference type="NCBI Taxonomy" id="428"/>
    <lineage>
        <taxon>Bacteria</taxon>
        <taxon>Pseudomonadati</taxon>
        <taxon>Pseudomonadota</taxon>
        <taxon>Alphaproteobacteria</taxon>
        <taxon>Hyphomicrobiales</taxon>
        <taxon>Methylocystaceae</taxon>
        <taxon>Methylosinus</taxon>
    </lineage>
</organism>
<gene>
    <name evidence="2" type="ORF">C5689_16055</name>
</gene>
<comment type="caution">
    <text evidence="2">The sequence shown here is derived from an EMBL/GenBank/DDBJ whole genome shotgun (WGS) entry which is preliminary data.</text>
</comment>
<keyword evidence="1" id="KW-0175">Coiled coil</keyword>
<accession>A0A2U1SMP5</accession>
<protein>
    <submittedName>
        <fullName evidence="2">Uncharacterized protein</fullName>
    </submittedName>
</protein>
<dbReference type="OrthoDB" id="8442694at2"/>
<evidence type="ECO:0000256" key="1">
    <source>
        <dbReference type="SAM" id="Coils"/>
    </source>
</evidence>
<dbReference type="EMBL" id="PUIV01000034">
    <property type="protein sequence ID" value="PWB92883.1"/>
    <property type="molecule type" value="Genomic_DNA"/>
</dbReference>
<sequence length="209" mass="23852">MAAATPSAGEDYDKLGRDALVSLLRSVIEQRDDVLSKYEAMAFQVDESTHEIDDAQLEAKRNAQKAEGDARKAQEAEKRAADLQRLLDDERRAKATLAGDFARYRDKVTSTPVDEPWSQLWRAISQIARDAVAWARAKIPADSQFLPWFDKGVDFIVATGRLLREWSLALYDWARPRALEFYAWGKPRAIDLWKRLKTEIERRMGPAKS</sequence>
<dbReference type="Proteomes" id="UP000245137">
    <property type="component" value="Unassembled WGS sequence"/>
</dbReference>
<reference evidence="2 3" key="1">
    <citation type="journal article" date="2018" name="Appl. Microbiol. Biotechnol.">
        <title>Co-cultivation of the strictly anaerobic methanogen Methanosarcina barkeri with aerobic methanotrophs in an oxygen-limited membrane bioreactor.</title>
        <authorList>
            <person name="In 't Zandt M.H."/>
            <person name="van den Bosch T.J.M."/>
            <person name="Rijkers R."/>
            <person name="van Kessel M.A.H.J."/>
            <person name="Jetten M.S.M."/>
            <person name="Welte C.U."/>
        </authorList>
    </citation>
    <scope>NUCLEOTIDE SEQUENCE [LARGE SCALE GENOMIC DNA]</scope>
    <source>
        <strain evidence="2 3">DSM 17706</strain>
    </source>
</reference>
<proteinExistence type="predicted"/>
<evidence type="ECO:0000313" key="2">
    <source>
        <dbReference type="EMBL" id="PWB92883.1"/>
    </source>
</evidence>
<name>A0A2U1SMP5_METSR</name>
<feature type="coiled-coil region" evidence="1">
    <location>
        <begin position="56"/>
        <end position="93"/>
    </location>
</feature>
<dbReference type="AlphaFoldDB" id="A0A2U1SMP5"/>
<keyword evidence="3" id="KW-1185">Reference proteome</keyword>
<evidence type="ECO:0000313" key="3">
    <source>
        <dbReference type="Proteomes" id="UP000245137"/>
    </source>
</evidence>